<dbReference type="InterPro" id="IPR001190">
    <property type="entry name" value="SRCR"/>
</dbReference>
<dbReference type="GO" id="GO:0004867">
    <property type="term" value="F:serine-type endopeptidase inhibitor activity"/>
    <property type="evidence" value="ECO:0007669"/>
    <property type="project" value="UniProtKB-KW"/>
</dbReference>
<evidence type="ECO:0000256" key="1">
    <source>
        <dbReference type="ARBA" id="ARBA00022690"/>
    </source>
</evidence>
<protein>
    <recommendedName>
        <fullName evidence="7">SRCR domain-containing protein</fullName>
    </recommendedName>
</protein>
<dbReference type="AlphaFoldDB" id="A0AAV5USP0"/>
<reference evidence="8" key="1">
    <citation type="submission" date="2023-10" db="EMBL/GenBank/DDBJ databases">
        <title>Genome assembly of Pristionchus species.</title>
        <authorList>
            <person name="Yoshida K."/>
            <person name="Sommer R.J."/>
        </authorList>
    </citation>
    <scope>NUCLEOTIDE SEQUENCE</scope>
    <source>
        <strain evidence="8">RS5133</strain>
    </source>
</reference>
<dbReference type="Gene3D" id="2.10.25.10">
    <property type="entry name" value="Laminin"/>
    <property type="match status" value="11"/>
</dbReference>
<dbReference type="PANTHER" id="PTHR23259:SF70">
    <property type="entry name" value="ACCESSORY GLAND PROTEIN ACP62F-RELATED"/>
    <property type="match status" value="1"/>
</dbReference>
<feature type="compositionally biased region" description="Low complexity" evidence="5">
    <location>
        <begin position="682"/>
        <end position="700"/>
    </location>
</feature>
<dbReference type="SUPFAM" id="SSF57567">
    <property type="entry name" value="Serine protease inhibitors"/>
    <property type="match status" value="10"/>
</dbReference>
<feature type="disulfide bond" evidence="4">
    <location>
        <begin position="1135"/>
        <end position="1196"/>
    </location>
</feature>
<sequence length="1279" mass="137928">MKRILLLTLACTAALAAAQHGGNHQPKCGVGAAFDSCPNACNEPKCGDDEMEFCASLTSCDPPRCKCQREQGYALNPSTGKCVKRAKCPTWTTNPCMTVKCSAGHSCKVEFGRGRCVKDDNGVPLNPCAVTLCQVGTICEQSNGQARCVAPPNSGNNNCTIQFEEWKQCGTCERTCENKTPFCNRMCQPGRCMCQQGFFRSKEGKCVTENDCDIAAQTPPTPTSDADCKKNEYFTTCSSMCEAKCGQYAPMACILMCGPPACQCKEGFYRNSNGECMSRADCDKNPPKCKKNQVFSQCSTMCAAKCGEYGVKPCMAMCGPPKCECAPGFYLNGKGDCLSKAECEVEPHTPGQADCKPNEIFRECPTQCEEKCNEKLTRACPASCGPVPKCQCDTGFFRNRVGDCVNQFDCDNEQEITCANIDCVSGMTCEMKEGKPTCVALPALTCNTVKCAGGHTCEIVNGAPVCTPQPEVLPRISCANVRCAGPCTDTPNGPRCGPRPVNGCPPNEEIRNCTNKCNEPFCGDENFARRCALVCLTPECECIQGFVRDKARGCVKREECAKEGQQDDEPTAVSCGSNEEYRECANKCFEPFCGDEGMMRNCFTVCQKGACECKKGFVRERTTKQCIKREQCPPTAMTSCAKRNCGIAMRCVMERNRTQCVPLFPAQKVATATSYDATSDVAAAPPPSAAADAASRSARSFPTTPDSCDKVTCAGGGTCYMEEVKCVSGPCKPAVPKCRGGSDTSAAAPSAEETGPPVSGYGSVYQPFADNCDQLKCKHGETCDMETIRCFAAPCKKQAVCRPSHNVCTKENEVYRSCFTGCEPTCQHRDMICSALCKLEGGCACDSMYIRNEHTNECVKLADCPNTRDIPIEKPHILEISSAKSFASFSPSMAAIPPMAPVPPPNDCDSANCPVGTICIMQTVQCFVPPCYPVPECQKDPNYLPGDEIVPSCEGHKCATGEKCELQEVQCIRAPCYPIPNCVPDTNSVPACTMPCPYGMSCVMETVYCKKAPCPQRPTCKVVPADPTHTCKRDNEVWSQCFTGCESTCQERNKACTLQCGPGGCACETGYIRDKQTGDCVRERHCPRLYDGPKNCDGVFCRGDMECKMRRGVPVCMKRAVTGGPMGTMPPSVTCDTLGCQPGEKCVQKSYGPQCEAVQCGANEQYDVCFAGCEGKCNNRENTICPAICGPGGCKCKNGYFRNDNDECVTPFACPSNPSCGPNQIYDRCHHGCEASCNDRNPSCTEQCGPGGCKCSAGFVRNANLDCIKESTCPRRNYG</sequence>
<evidence type="ECO:0000259" key="7">
    <source>
        <dbReference type="PROSITE" id="PS50287"/>
    </source>
</evidence>
<feature type="chain" id="PRO_5043517915" description="SRCR domain-containing protein" evidence="6">
    <location>
        <begin position="19"/>
        <end position="1279"/>
    </location>
</feature>
<dbReference type="InterPro" id="IPR002919">
    <property type="entry name" value="TIL_dom"/>
</dbReference>
<comment type="caution">
    <text evidence="8">The sequence shown here is derived from an EMBL/GenBank/DDBJ whole genome shotgun (WGS) entry which is preliminary data.</text>
</comment>
<keyword evidence="2" id="KW-0722">Serine protease inhibitor</keyword>
<dbReference type="GO" id="GO:0016020">
    <property type="term" value="C:membrane"/>
    <property type="evidence" value="ECO:0007669"/>
    <property type="project" value="InterPro"/>
</dbReference>
<name>A0AAV5USP0_9BILA</name>
<gene>
    <name evidence="8" type="ORF">PFISCL1PPCAC_1472</name>
</gene>
<evidence type="ECO:0000313" key="8">
    <source>
        <dbReference type="EMBL" id="GMT10175.1"/>
    </source>
</evidence>
<dbReference type="PANTHER" id="PTHR23259">
    <property type="entry name" value="RIDDLE"/>
    <property type="match status" value="1"/>
</dbReference>
<dbReference type="Pfam" id="PF01826">
    <property type="entry name" value="TIL"/>
    <property type="match status" value="10"/>
</dbReference>
<evidence type="ECO:0000256" key="2">
    <source>
        <dbReference type="ARBA" id="ARBA00022900"/>
    </source>
</evidence>
<dbReference type="Proteomes" id="UP001432322">
    <property type="component" value="Unassembled WGS sequence"/>
</dbReference>
<accession>A0AAV5USP0</accession>
<feature type="signal peptide" evidence="6">
    <location>
        <begin position="1"/>
        <end position="18"/>
    </location>
</feature>
<dbReference type="CDD" id="cd19941">
    <property type="entry name" value="TIL"/>
    <property type="match status" value="10"/>
</dbReference>
<evidence type="ECO:0000256" key="5">
    <source>
        <dbReference type="SAM" id="MobiDB-lite"/>
    </source>
</evidence>
<dbReference type="InterPro" id="IPR036084">
    <property type="entry name" value="Ser_inhib-like_sf"/>
</dbReference>
<evidence type="ECO:0000256" key="6">
    <source>
        <dbReference type="SAM" id="SignalP"/>
    </source>
</evidence>
<dbReference type="EMBL" id="BTSY01000001">
    <property type="protein sequence ID" value="GMT10175.1"/>
    <property type="molecule type" value="Genomic_DNA"/>
</dbReference>
<evidence type="ECO:0000313" key="9">
    <source>
        <dbReference type="Proteomes" id="UP001432322"/>
    </source>
</evidence>
<organism evidence="8 9">
    <name type="scientific">Pristionchus fissidentatus</name>
    <dbReference type="NCBI Taxonomy" id="1538716"/>
    <lineage>
        <taxon>Eukaryota</taxon>
        <taxon>Metazoa</taxon>
        <taxon>Ecdysozoa</taxon>
        <taxon>Nematoda</taxon>
        <taxon>Chromadorea</taxon>
        <taxon>Rhabditida</taxon>
        <taxon>Rhabditina</taxon>
        <taxon>Diplogasteromorpha</taxon>
        <taxon>Diplogasteroidea</taxon>
        <taxon>Neodiplogasteridae</taxon>
        <taxon>Pristionchus</taxon>
    </lineage>
</organism>
<dbReference type="InterPro" id="IPR003645">
    <property type="entry name" value="Fol_N"/>
</dbReference>
<comment type="caution">
    <text evidence="4">Lacks conserved residue(s) required for the propagation of feature annotation.</text>
</comment>
<dbReference type="SMART" id="SM00274">
    <property type="entry name" value="FOLN"/>
    <property type="match status" value="8"/>
</dbReference>
<dbReference type="PROSITE" id="PS50287">
    <property type="entry name" value="SRCR_2"/>
    <property type="match status" value="1"/>
</dbReference>
<evidence type="ECO:0000256" key="3">
    <source>
        <dbReference type="ARBA" id="ARBA00023157"/>
    </source>
</evidence>
<feature type="domain" description="SRCR" evidence="7">
    <location>
        <begin position="1087"/>
        <end position="1197"/>
    </location>
</feature>
<evidence type="ECO:0000256" key="4">
    <source>
        <dbReference type="PROSITE-ProRule" id="PRU00196"/>
    </source>
</evidence>
<keyword evidence="6" id="KW-0732">Signal</keyword>
<keyword evidence="3 4" id="KW-1015">Disulfide bond</keyword>
<proteinExistence type="predicted"/>
<dbReference type="InterPro" id="IPR051368">
    <property type="entry name" value="SerProtInhib-TIL_Domain"/>
</dbReference>
<keyword evidence="1" id="KW-0646">Protease inhibitor</keyword>
<feature type="region of interest" description="Disordered" evidence="5">
    <location>
        <begin position="682"/>
        <end position="704"/>
    </location>
</feature>
<keyword evidence="9" id="KW-1185">Reference proteome</keyword>